<gene>
    <name evidence="3" type="ORF">POSPLADRAFT_1060118</name>
</gene>
<dbReference type="SMART" id="SM00128">
    <property type="entry name" value="IPPc"/>
    <property type="match status" value="1"/>
</dbReference>
<accession>A0A1X6MRM3</accession>
<dbReference type="InterPro" id="IPR000300">
    <property type="entry name" value="IPPc"/>
</dbReference>
<dbReference type="Proteomes" id="UP000194127">
    <property type="component" value="Unassembled WGS sequence"/>
</dbReference>
<feature type="compositionally biased region" description="Basic and acidic residues" evidence="1">
    <location>
        <begin position="141"/>
        <end position="167"/>
    </location>
</feature>
<sequence length="936" mass="103277">MRNPHPQLSHDGVNAGRPSVVTRLQALLPSSPIELVKKPTLPRTDAQASSPKSLSGPAPRQFIKVRIMSWNMHDSVPKGDLTELLGSLPSHITIPVSPDKDAGPPTLPLDDEHPYHIVVVAGQECPSASGIPMALGAGFKLKDKDKGRPESVHGRKQDELNRKDSKYHGSPAKSVGHLSGSPQGYQLLRSHSQEALAGAPEIEQGHQAHRHERLLHHHSIRDHTPGWSSMLEQWYSNPPTTHRSTTSLPHIPYTTHSEPELPSMPADTKSVEAESPTAKVAPYELLLKERMMGLYLAVFININCRDLVQGAIAYRLVLLRSLLLPSISYKGTSRSAVTAGLIGGRVGNKGGIGISIKIYDTSFLFINAHLAAHEGRVQHRLADLAKIKSELCVDDFLSSSDPRKMAEDLTDRFDHTFIFGDLNFRLDVSRLHADWLISRKEYGQALAFDQLRKVMESGEAFVEFNEAPITFPPTFKYDVLRTIKGSKSRKSARESLPSPAKHDKVLTGIQESGPEYGQAETRGPQAEGGDADAESVASSTWTSVRSRYTIDADTTEEQHTKHLLSTAVAKVRTGNIAQRLWVAVTSHKVKTKWVQRLSGPDKQRPARRLSKRRRAPHGNSRPLSSLEVSVAAVSEALETDIITAPKNQTDMHSFDGATSFSRSRTDLNESEMNPEDRGIYDSSHKQRVPSWCDRILWRSTVDPELDELVKPEPYRTRVSSLLHALRPTRTRKDSAYSGMQPGSPRTPTLMVNTHLNTQDSVEIPTSAAIQLSRPRSMDCLPGPASPLPSGSGMQAKRAWRRASLEQPELISARLAQAQTKPTSVPLLHSQTMPPVLSSPRPSSGHPNRTPELSDMQSTPPPASRWFGFLPFINRDPTSHSRGPTGSPTPDLARSSPPPRRGDVVCLSYRSLDDYGMRRLEGRSDHRPVIGSYAIYV</sequence>
<feature type="region of interest" description="Disordered" evidence="1">
    <location>
        <begin position="513"/>
        <end position="539"/>
    </location>
</feature>
<dbReference type="GO" id="GO:0004439">
    <property type="term" value="F:phosphatidylinositol-4,5-bisphosphate 5-phosphatase activity"/>
    <property type="evidence" value="ECO:0007669"/>
    <property type="project" value="TreeGrafter"/>
</dbReference>
<feature type="compositionally biased region" description="Polar residues" evidence="1">
    <location>
        <begin position="820"/>
        <end position="832"/>
    </location>
</feature>
<dbReference type="PANTHER" id="PTHR11200:SF275">
    <property type="entry name" value="LD06095P"/>
    <property type="match status" value="1"/>
</dbReference>
<evidence type="ECO:0000313" key="3">
    <source>
        <dbReference type="EMBL" id="OSX59034.1"/>
    </source>
</evidence>
<evidence type="ECO:0000313" key="4">
    <source>
        <dbReference type="Proteomes" id="UP000194127"/>
    </source>
</evidence>
<dbReference type="EMBL" id="KZ110603">
    <property type="protein sequence ID" value="OSX59034.1"/>
    <property type="molecule type" value="Genomic_DNA"/>
</dbReference>
<dbReference type="PANTHER" id="PTHR11200">
    <property type="entry name" value="INOSITOL 5-PHOSPHATASE"/>
    <property type="match status" value="1"/>
</dbReference>
<dbReference type="AlphaFoldDB" id="A0A1X6MRM3"/>
<feature type="region of interest" description="Disordered" evidence="1">
    <location>
        <begin position="648"/>
        <end position="682"/>
    </location>
</feature>
<dbReference type="GO" id="GO:0046856">
    <property type="term" value="P:phosphatidylinositol dephosphorylation"/>
    <property type="evidence" value="ECO:0007669"/>
    <property type="project" value="InterPro"/>
</dbReference>
<feature type="domain" description="Inositol polyphosphate-related phosphatase" evidence="2">
    <location>
        <begin position="225"/>
        <end position="537"/>
    </location>
</feature>
<reference evidence="3 4" key="1">
    <citation type="submission" date="2017-04" db="EMBL/GenBank/DDBJ databases">
        <title>Genome Sequence of the Model Brown-Rot Fungus Postia placenta SB12.</title>
        <authorList>
            <consortium name="DOE Joint Genome Institute"/>
            <person name="Gaskell J."/>
            <person name="Kersten P."/>
            <person name="Larrondo L.F."/>
            <person name="Canessa P."/>
            <person name="Martinez D."/>
            <person name="Hibbett D."/>
            <person name="Schmoll M."/>
            <person name="Kubicek C.P."/>
            <person name="Martinez A.T."/>
            <person name="Yadav J."/>
            <person name="Master E."/>
            <person name="Magnuson J.K."/>
            <person name="James T."/>
            <person name="Yaver D."/>
            <person name="Berka R."/>
            <person name="Labutti K."/>
            <person name="Lipzen A."/>
            <person name="Aerts A."/>
            <person name="Barry K."/>
            <person name="Henrissat B."/>
            <person name="Blanchette R."/>
            <person name="Grigoriev I."/>
            <person name="Cullen D."/>
        </authorList>
    </citation>
    <scope>NUCLEOTIDE SEQUENCE [LARGE SCALE GENOMIC DNA]</scope>
    <source>
        <strain evidence="3 4">MAD-698-R-SB12</strain>
    </source>
</reference>
<feature type="compositionally biased region" description="Polar residues" evidence="1">
    <location>
        <begin position="648"/>
        <end position="662"/>
    </location>
</feature>
<evidence type="ECO:0000259" key="2">
    <source>
        <dbReference type="SMART" id="SM00128"/>
    </source>
</evidence>
<feature type="region of interest" description="Disordered" evidence="1">
    <location>
        <begin position="820"/>
        <end position="860"/>
    </location>
</feature>
<proteinExistence type="predicted"/>
<feature type="region of interest" description="Disordered" evidence="1">
    <location>
        <begin position="141"/>
        <end position="184"/>
    </location>
</feature>
<organism evidence="3 4">
    <name type="scientific">Postia placenta MAD-698-R-SB12</name>
    <dbReference type="NCBI Taxonomy" id="670580"/>
    <lineage>
        <taxon>Eukaryota</taxon>
        <taxon>Fungi</taxon>
        <taxon>Dikarya</taxon>
        <taxon>Basidiomycota</taxon>
        <taxon>Agaricomycotina</taxon>
        <taxon>Agaricomycetes</taxon>
        <taxon>Polyporales</taxon>
        <taxon>Adustoporiaceae</taxon>
        <taxon>Rhodonia</taxon>
    </lineage>
</organism>
<dbReference type="InterPro" id="IPR036691">
    <property type="entry name" value="Endo/exonu/phosph_ase_sf"/>
</dbReference>
<dbReference type="Pfam" id="PF22669">
    <property type="entry name" value="Exo_endo_phos2"/>
    <property type="match status" value="2"/>
</dbReference>
<name>A0A1X6MRM3_9APHY</name>
<feature type="region of interest" description="Disordered" evidence="1">
    <location>
        <begin position="35"/>
        <end position="57"/>
    </location>
</feature>
<dbReference type="OrthoDB" id="405996at2759"/>
<protein>
    <recommendedName>
        <fullName evidence="2">Inositol polyphosphate-related phosphatase domain-containing protein</fullName>
    </recommendedName>
</protein>
<feature type="compositionally biased region" description="Basic residues" evidence="1">
    <location>
        <begin position="605"/>
        <end position="616"/>
    </location>
</feature>
<dbReference type="RefSeq" id="XP_024335828.1">
    <property type="nucleotide sequence ID" value="XM_024481227.1"/>
</dbReference>
<keyword evidence="4" id="KW-1185">Reference proteome</keyword>
<dbReference type="InterPro" id="IPR046985">
    <property type="entry name" value="IP5"/>
</dbReference>
<dbReference type="STRING" id="670580.A0A1X6MRM3"/>
<feature type="region of interest" description="Disordered" evidence="1">
    <location>
        <begin position="594"/>
        <end position="624"/>
    </location>
</feature>
<dbReference type="GeneID" id="36326177"/>
<dbReference type="SUPFAM" id="SSF56219">
    <property type="entry name" value="DNase I-like"/>
    <property type="match status" value="1"/>
</dbReference>
<dbReference type="Gene3D" id="3.60.10.10">
    <property type="entry name" value="Endonuclease/exonuclease/phosphatase"/>
    <property type="match status" value="2"/>
</dbReference>
<feature type="region of interest" description="Disordered" evidence="1">
    <location>
        <begin position="874"/>
        <end position="902"/>
    </location>
</feature>
<evidence type="ECO:0000256" key="1">
    <source>
        <dbReference type="SAM" id="MobiDB-lite"/>
    </source>
</evidence>